<organism evidence="10 11">
    <name type="scientific">Polypedilum vanderplanki</name>
    <name type="common">Sleeping chironomid midge</name>
    <dbReference type="NCBI Taxonomy" id="319348"/>
    <lineage>
        <taxon>Eukaryota</taxon>
        <taxon>Metazoa</taxon>
        <taxon>Ecdysozoa</taxon>
        <taxon>Arthropoda</taxon>
        <taxon>Hexapoda</taxon>
        <taxon>Insecta</taxon>
        <taxon>Pterygota</taxon>
        <taxon>Neoptera</taxon>
        <taxon>Endopterygota</taxon>
        <taxon>Diptera</taxon>
        <taxon>Nematocera</taxon>
        <taxon>Chironomoidea</taxon>
        <taxon>Chironomidae</taxon>
        <taxon>Chironominae</taxon>
        <taxon>Polypedilum</taxon>
        <taxon>Polypedilum</taxon>
    </lineage>
</organism>
<feature type="domain" description="Nuclear condensin complex subunit 3 C-terminal" evidence="9">
    <location>
        <begin position="365"/>
        <end position="667"/>
    </location>
</feature>
<sequence length="1063" mass="120923">MSSFSQKAELDESIIDKITERMLYFMKDISPLVRTQAVFALQRLQDPDSSEDPVTKSFIYHMESDPAVKVRQATITAIAKKLQNIPAILDRLHDVDEKVRRHTYLQMSSYSVKSYKIADRIAILSAGLNDRSEIVKKAVTNLLLSNWIGVYDHDYAEFIRAIKLDSSEKELIKFRSLAETALSEIFKKRKLNDLIAYLNASEIGKERLQKLLKTILLSYDISEFAIEEISHVIEKVIPNVEKRLAFFNQIVTEMIKPGVPSEYSRQTIIDDLIDRSDIDRKVQAKAIKLRMMDLKEQESQFVKQKQYAECQKVSEEFHKLNEELIELLKPVAKSHSSDSTQSLLENLSSVVTSKKITSNDVLKNLRICYYAVMTKGVKTITHDILQIYNEFVRYHLESTDLATRIWALKTTTAYSLLYESIAKEIYLVIKSQVFKSTHVILWECSIECIFDLLLHYGIEKMENENNDGNNLSISMNSQPNRSKRGGRTLYTNVEDDDDEHDEMNIVKTLDIMQMLQHLLEQSDDMRITKVLICGFCKMILHGAYCTRDLMSKFLLMYFNPAMPAEITQLLGVFLENVIKKKKQEYLHDALTPTIFTLVEAPYDSPLREVKLETVLKYIVNATRPIFCSNGLNLHNTLGMEFLNVMKENPDSKEILKIFAKELAELEIGEDAILKKDMTKQIETILKESSADARTKKYLTDFSKILNGTYRTPLTFSSTAKAPKGNEEEEDEDQLENIEEENEEEEEAKTQAEKSLDKIPDIEVQTTSEVEIKELEIKVKKVDVPIDTSMISIAEVSIIKDETQQPEDSLNETEIPQSPAHVDLPATQAMDNVEIAATQNITKVDLTVLDSSQEDISIISSDVPMTPQTPLTVKRTARQKQNISRSSMSTVNETQENVEIPPTPEARLRRSLINNAKRQLEVSKSTPVTPSQSSPLRKNPKKMPVSTKLNLQSSPEVTPQSTSRLSQTTSTPNTSRMTRNQAKIEIAKNTTLTRSASKSLNVKPSKETEKSNKKESKETKKPTATKASKLPIRKPSVVVKPTATSALREMRVKNLQNASRPPWK</sequence>
<feature type="region of interest" description="Disordered" evidence="8">
    <location>
        <begin position="874"/>
        <end position="1063"/>
    </location>
</feature>
<feature type="compositionally biased region" description="Basic and acidic residues" evidence="8">
    <location>
        <begin position="1003"/>
        <end position="1020"/>
    </location>
</feature>
<evidence type="ECO:0000259" key="9">
    <source>
        <dbReference type="Pfam" id="PF12719"/>
    </source>
</evidence>
<feature type="region of interest" description="Disordered" evidence="8">
    <location>
        <begin position="468"/>
        <end position="493"/>
    </location>
</feature>
<keyword evidence="3" id="KW-0158">Chromosome</keyword>
<dbReference type="InterPro" id="IPR025977">
    <property type="entry name" value="Cnd3_C"/>
</dbReference>
<dbReference type="Gene3D" id="1.25.10.10">
    <property type="entry name" value="Leucine-rich Repeat Variant"/>
    <property type="match status" value="1"/>
</dbReference>
<dbReference type="AlphaFoldDB" id="A0A9J6BFN3"/>
<feature type="compositionally biased region" description="Polar residues" evidence="8">
    <location>
        <begin position="911"/>
        <end position="935"/>
    </location>
</feature>
<evidence type="ECO:0000256" key="7">
    <source>
        <dbReference type="ARBA" id="ARBA00023306"/>
    </source>
</evidence>
<dbReference type="GO" id="GO:0051301">
    <property type="term" value="P:cell division"/>
    <property type="evidence" value="ECO:0007669"/>
    <property type="project" value="UniProtKB-KW"/>
</dbReference>
<evidence type="ECO:0000256" key="1">
    <source>
        <dbReference type="ARBA" id="ARBA00004286"/>
    </source>
</evidence>
<keyword evidence="6" id="KW-0226">DNA condensation</keyword>
<evidence type="ECO:0000313" key="10">
    <source>
        <dbReference type="EMBL" id="KAG5668310.1"/>
    </source>
</evidence>
<feature type="compositionally biased region" description="Acidic residues" evidence="8">
    <location>
        <begin position="726"/>
        <end position="746"/>
    </location>
</feature>
<dbReference type="PANTHER" id="PTHR14418:SF5">
    <property type="entry name" value="CONDENSIN COMPLEX SUBUNIT 3"/>
    <property type="match status" value="1"/>
</dbReference>
<evidence type="ECO:0000313" key="11">
    <source>
        <dbReference type="Proteomes" id="UP001107558"/>
    </source>
</evidence>
<evidence type="ECO:0000256" key="8">
    <source>
        <dbReference type="SAM" id="MobiDB-lite"/>
    </source>
</evidence>
<evidence type="ECO:0000256" key="5">
    <source>
        <dbReference type="ARBA" id="ARBA00022776"/>
    </source>
</evidence>
<dbReference type="EMBL" id="JADBJN010000004">
    <property type="protein sequence ID" value="KAG5668310.1"/>
    <property type="molecule type" value="Genomic_DNA"/>
</dbReference>
<dbReference type="InterPro" id="IPR016024">
    <property type="entry name" value="ARM-type_fold"/>
</dbReference>
<feature type="compositionally biased region" description="Polar residues" evidence="8">
    <location>
        <begin position="468"/>
        <end position="480"/>
    </location>
</feature>
<feature type="compositionally biased region" description="Basic and acidic residues" evidence="8">
    <location>
        <begin position="747"/>
        <end position="760"/>
    </location>
</feature>
<dbReference type="GO" id="GO:0000793">
    <property type="term" value="C:condensed chromosome"/>
    <property type="evidence" value="ECO:0007669"/>
    <property type="project" value="TreeGrafter"/>
</dbReference>
<keyword evidence="5" id="KW-0498">Mitosis</keyword>
<dbReference type="PANTHER" id="PTHR14418">
    <property type="entry name" value="CONDENSIN COMPLEX SUBUNIT 3-RELATED"/>
    <property type="match status" value="1"/>
</dbReference>
<protein>
    <recommendedName>
        <fullName evidence="9">Nuclear condensin complex subunit 3 C-terminal domain-containing protein</fullName>
    </recommendedName>
</protein>
<evidence type="ECO:0000256" key="3">
    <source>
        <dbReference type="ARBA" id="ARBA00022454"/>
    </source>
</evidence>
<name>A0A9J6BFN3_POLVA</name>
<reference evidence="10" key="1">
    <citation type="submission" date="2021-03" db="EMBL/GenBank/DDBJ databases">
        <title>Chromosome level genome of the anhydrobiotic midge Polypedilum vanderplanki.</title>
        <authorList>
            <person name="Yoshida Y."/>
            <person name="Kikawada T."/>
            <person name="Gusev O."/>
        </authorList>
    </citation>
    <scope>NUCLEOTIDE SEQUENCE</scope>
    <source>
        <strain evidence="10">NIAS01</strain>
        <tissue evidence="10">Whole body or cell culture</tissue>
    </source>
</reference>
<accession>A0A9J6BFN3</accession>
<dbReference type="InterPro" id="IPR011989">
    <property type="entry name" value="ARM-like"/>
</dbReference>
<dbReference type="Proteomes" id="UP001107558">
    <property type="component" value="Chromosome 4"/>
</dbReference>
<proteinExistence type="inferred from homology"/>
<evidence type="ECO:0000256" key="4">
    <source>
        <dbReference type="ARBA" id="ARBA00022618"/>
    </source>
</evidence>
<feature type="compositionally biased region" description="Polar residues" evidence="8">
    <location>
        <begin position="946"/>
        <end position="956"/>
    </location>
</feature>
<dbReference type="GO" id="GO:0005737">
    <property type="term" value="C:cytoplasm"/>
    <property type="evidence" value="ECO:0007669"/>
    <property type="project" value="TreeGrafter"/>
</dbReference>
<dbReference type="Pfam" id="PF12719">
    <property type="entry name" value="Cnd3"/>
    <property type="match status" value="1"/>
</dbReference>
<comment type="caution">
    <text evidence="10">The sequence shown here is derived from an EMBL/GenBank/DDBJ whole genome shotgun (WGS) entry which is preliminary data.</text>
</comment>
<feature type="compositionally biased region" description="Polar residues" evidence="8">
    <location>
        <begin position="878"/>
        <end position="896"/>
    </location>
</feature>
<keyword evidence="11" id="KW-1185">Reference proteome</keyword>
<dbReference type="InterPro" id="IPR027165">
    <property type="entry name" value="CND3"/>
</dbReference>
<feature type="compositionally biased region" description="Polar residues" evidence="8">
    <location>
        <begin position="1053"/>
        <end position="1063"/>
    </location>
</feature>
<dbReference type="GO" id="GO:0007076">
    <property type="term" value="P:mitotic chromosome condensation"/>
    <property type="evidence" value="ECO:0007669"/>
    <property type="project" value="InterPro"/>
</dbReference>
<keyword evidence="4" id="KW-0132">Cell division</keyword>
<dbReference type="OrthoDB" id="27187at2759"/>
<dbReference type="SUPFAM" id="SSF48371">
    <property type="entry name" value="ARM repeat"/>
    <property type="match status" value="1"/>
</dbReference>
<gene>
    <name evidence="10" type="ORF">PVAND_016255</name>
</gene>
<feature type="compositionally biased region" description="Polar residues" evidence="8">
    <location>
        <begin position="987"/>
        <end position="1001"/>
    </location>
</feature>
<dbReference type="GO" id="GO:0000796">
    <property type="term" value="C:condensin complex"/>
    <property type="evidence" value="ECO:0007669"/>
    <property type="project" value="InterPro"/>
</dbReference>
<comment type="similarity">
    <text evidence="2">Belongs to the CND3 (condensin subunit 3) family.</text>
</comment>
<feature type="region of interest" description="Disordered" evidence="8">
    <location>
        <begin position="715"/>
        <end position="761"/>
    </location>
</feature>
<evidence type="ECO:0000256" key="6">
    <source>
        <dbReference type="ARBA" id="ARBA00023067"/>
    </source>
</evidence>
<feature type="compositionally biased region" description="Low complexity" evidence="8">
    <location>
        <begin position="957"/>
        <end position="971"/>
    </location>
</feature>
<keyword evidence="7" id="KW-0131">Cell cycle</keyword>
<evidence type="ECO:0000256" key="2">
    <source>
        <dbReference type="ARBA" id="ARBA00006533"/>
    </source>
</evidence>
<comment type="subcellular location">
    <subcellularLocation>
        <location evidence="1">Chromosome</location>
    </subcellularLocation>
</comment>